<evidence type="ECO:0000313" key="12">
    <source>
        <dbReference type="EMBL" id="KAL3279056.1"/>
    </source>
</evidence>
<dbReference type="GO" id="GO:0016042">
    <property type="term" value="P:lipid catabolic process"/>
    <property type="evidence" value="ECO:0007669"/>
    <property type="project" value="UniProtKB-KW"/>
</dbReference>
<proteinExistence type="inferred from homology"/>
<dbReference type="Proteomes" id="UP001516400">
    <property type="component" value="Unassembled WGS sequence"/>
</dbReference>
<dbReference type="SUPFAM" id="SSF53474">
    <property type="entry name" value="alpha/beta-Hydrolases"/>
    <property type="match status" value="1"/>
</dbReference>
<dbReference type="Pfam" id="PF04083">
    <property type="entry name" value="Abhydro_lipase"/>
    <property type="match status" value="1"/>
</dbReference>
<feature type="active site" description="Charge relay system" evidence="8">
    <location>
        <position position="375"/>
    </location>
</feature>
<keyword evidence="3 7" id="KW-0378">Hydrolase</keyword>
<comment type="caution">
    <text evidence="12">The sequence shown here is derived from an EMBL/GenBank/DDBJ whole genome shotgun (WGS) entry which is preliminary data.</text>
</comment>
<sequence length="402" mass="46951">MVKKHELYLKFLLSEILLLGQVTLDPHPDAHLLINQLADKYGYPMEIHEVITEDGYILTMQRIPHGRNGTSANLRVALLVHGLLTQAEQFVLQGMYHGSLAYSMADNGYDVWLANCRGTSHSRKHISYSSKQPQFWNFSFHEIGIYDLPAKIDYILEKTKKRKIYYVGYSQGGTVFYVMCTERPEYQQKIVMASLMAPSGLIKRPQFSLGKILTQNHKLIWELIKRYNMYCFPSMKYSLGKIVLSLCVDSTMTKICSHVLQLAVEIKPTNITQFQYMWPIMFRFVPRASTKQFVHFFQIASTEKFRQFDYGTKRNLEIYGKSEPPEYFVENIAVPIAFYYALKDNLATYKDIQEMCGRILRCEKSSFIHNEDFVHLDFVLSYNLEELVNIPVIRFMEKYDEN</sequence>
<dbReference type="Gene3D" id="3.40.50.1820">
    <property type="entry name" value="alpha/beta hydrolase"/>
    <property type="match status" value="1"/>
</dbReference>
<dbReference type="AlphaFoldDB" id="A0ABD2NKZ6"/>
<dbReference type="PIRSF" id="PIRSF000862">
    <property type="entry name" value="Steryl_ester_lip"/>
    <property type="match status" value="1"/>
</dbReference>
<gene>
    <name evidence="12" type="ORF">HHI36_016571</name>
</gene>
<dbReference type="FunFam" id="3.40.50.1820:FF:000057">
    <property type="entry name" value="Lipase"/>
    <property type="match status" value="1"/>
</dbReference>
<evidence type="ECO:0000259" key="10">
    <source>
        <dbReference type="Pfam" id="PF04083"/>
    </source>
</evidence>
<keyword evidence="4 7" id="KW-0442">Lipid degradation</keyword>
<keyword evidence="13" id="KW-1185">Reference proteome</keyword>
<protein>
    <recommendedName>
        <fullName evidence="7">Lipase</fullName>
    </recommendedName>
</protein>
<comment type="similarity">
    <text evidence="1 7">Belongs to the AB hydrolase superfamily. Lipase family.</text>
</comment>
<evidence type="ECO:0000256" key="7">
    <source>
        <dbReference type="PIRNR" id="PIRNR000862"/>
    </source>
</evidence>
<evidence type="ECO:0000256" key="5">
    <source>
        <dbReference type="ARBA" id="ARBA00023098"/>
    </source>
</evidence>
<evidence type="ECO:0000256" key="9">
    <source>
        <dbReference type="SAM" id="SignalP"/>
    </source>
</evidence>
<feature type="active site" description="Charge relay system" evidence="8">
    <location>
        <position position="344"/>
    </location>
</feature>
<organism evidence="12 13">
    <name type="scientific">Cryptolaemus montrouzieri</name>
    <dbReference type="NCBI Taxonomy" id="559131"/>
    <lineage>
        <taxon>Eukaryota</taxon>
        <taxon>Metazoa</taxon>
        <taxon>Ecdysozoa</taxon>
        <taxon>Arthropoda</taxon>
        <taxon>Hexapoda</taxon>
        <taxon>Insecta</taxon>
        <taxon>Pterygota</taxon>
        <taxon>Neoptera</taxon>
        <taxon>Endopterygota</taxon>
        <taxon>Coleoptera</taxon>
        <taxon>Polyphaga</taxon>
        <taxon>Cucujiformia</taxon>
        <taxon>Coccinelloidea</taxon>
        <taxon>Coccinellidae</taxon>
        <taxon>Scymninae</taxon>
        <taxon>Scymnini</taxon>
        <taxon>Cryptolaemus</taxon>
    </lineage>
</organism>
<dbReference type="GO" id="GO:0016787">
    <property type="term" value="F:hydrolase activity"/>
    <property type="evidence" value="ECO:0007669"/>
    <property type="project" value="UniProtKB-KW"/>
</dbReference>
<dbReference type="EMBL" id="JABFTP020000124">
    <property type="protein sequence ID" value="KAL3279056.1"/>
    <property type="molecule type" value="Genomic_DNA"/>
</dbReference>
<reference evidence="12 13" key="1">
    <citation type="journal article" date="2021" name="BMC Biol.">
        <title>Horizontally acquired antibacterial genes associated with adaptive radiation of ladybird beetles.</title>
        <authorList>
            <person name="Li H.S."/>
            <person name="Tang X.F."/>
            <person name="Huang Y.H."/>
            <person name="Xu Z.Y."/>
            <person name="Chen M.L."/>
            <person name="Du X.Y."/>
            <person name="Qiu B.Y."/>
            <person name="Chen P.T."/>
            <person name="Zhang W."/>
            <person name="Slipinski A."/>
            <person name="Escalona H.E."/>
            <person name="Waterhouse R.M."/>
            <person name="Zwick A."/>
            <person name="Pang H."/>
        </authorList>
    </citation>
    <scope>NUCLEOTIDE SEQUENCE [LARGE SCALE GENOMIC DNA]</scope>
    <source>
        <strain evidence="12">SYSU2018</strain>
    </source>
</reference>
<feature type="domain" description="Serine aminopeptidase S33" evidence="11">
    <location>
        <begin position="94"/>
        <end position="213"/>
    </location>
</feature>
<name>A0ABD2NKZ6_9CUCU</name>
<evidence type="ECO:0000256" key="8">
    <source>
        <dbReference type="PIRSR" id="PIRSR000862-1"/>
    </source>
</evidence>
<dbReference type="Pfam" id="PF12146">
    <property type="entry name" value="Hydrolase_4"/>
    <property type="match status" value="1"/>
</dbReference>
<dbReference type="InterPro" id="IPR025483">
    <property type="entry name" value="Lipase_euk"/>
</dbReference>
<evidence type="ECO:0000256" key="6">
    <source>
        <dbReference type="ARBA" id="ARBA00023180"/>
    </source>
</evidence>
<feature type="active site" description="Nucleophile" evidence="8">
    <location>
        <position position="170"/>
    </location>
</feature>
<keyword evidence="6" id="KW-0325">Glycoprotein</keyword>
<feature type="chain" id="PRO_5044830318" description="Lipase" evidence="9">
    <location>
        <begin position="25"/>
        <end position="402"/>
    </location>
</feature>
<dbReference type="PANTHER" id="PTHR11005">
    <property type="entry name" value="LYSOSOMAL ACID LIPASE-RELATED"/>
    <property type="match status" value="1"/>
</dbReference>
<dbReference type="InterPro" id="IPR029058">
    <property type="entry name" value="AB_hydrolase_fold"/>
</dbReference>
<feature type="domain" description="Partial AB-hydrolase lipase" evidence="10">
    <location>
        <begin position="34"/>
        <end position="93"/>
    </location>
</feature>
<evidence type="ECO:0000313" key="13">
    <source>
        <dbReference type="Proteomes" id="UP001516400"/>
    </source>
</evidence>
<keyword evidence="5" id="KW-0443">Lipid metabolism</keyword>
<dbReference type="InterPro" id="IPR006693">
    <property type="entry name" value="AB_hydrolase_lipase"/>
</dbReference>
<evidence type="ECO:0000256" key="4">
    <source>
        <dbReference type="ARBA" id="ARBA00022963"/>
    </source>
</evidence>
<evidence type="ECO:0000256" key="3">
    <source>
        <dbReference type="ARBA" id="ARBA00022801"/>
    </source>
</evidence>
<accession>A0ABD2NKZ6</accession>
<evidence type="ECO:0000256" key="1">
    <source>
        <dbReference type="ARBA" id="ARBA00010701"/>
    </source>
</evidence>
<evidence type="ECO:0000256" key="2">
    <source>
        <dbReference type="ARBA" id="ARBA00022729"/>
    </source>
</evidence>
<keyword evidence="2 9" id="KW-0732">Signal</keyword>
<evidence type="ECO:0000259" key="11">
    <source>
        <dbReference type="Pfam" id="PF12146"/>
    </source>
</evidence>
<feature type="signal peptide" evidence="9">
    <location>
        <begin position="1"/>
        <end position="24"/>
    </location>
</feature>
<dbReference type="InterPro" id="IPR022742">
    <property type="entry name" value="Hydrolase_4"/>
</dbReference>